<proteinExistence type="predicted"/>
<dbReference type="AlphaFoldDB" id="A0A7S3APC6"/>
<accession>A0A7S3APC6</accession>
<protein>
    <submittedName>
        <fullName evidence="1">Uncharacterized protein</fullName>
    </submittedName>
</protein>
<sequence>MADLFRPALITADHRPTQVKDALDALESAASVDELASALRVLTQDDGGALDRAADFVGGEHGPFVGFNVLFVNEWNIPQPRVLLVSGEATFRVAFKADGTADHYTRIPHESLTMLVKCSSPTDFFNLKSSSGLQVYVTLPVDDLAWGLRMPARWRGQEEIDVKQEYVPLSLTLPAKDGVDVMVAVLLRAGELLRESSGRSWPMVAVSAWERRGINDPAGRWMWQVPHREELARVRAAQKAQLAGGAFVGDPRNNIRVNL</sequence>
<organism evidence="1">
    <name type="scientific">Haptolina ericina</name>
    <dbReference type="NCBI Taxonomy" id="156174"/>
    <lineage>
        <taxon>Eukaryota</taxon>
        <taxon>Haptista</taxon>
        <taxon>Haptophyta</taxon>
        <taxon>Prymnesiophyceae</taxon>
        <taxon>Prymnesiales</taxon>
        <taxon>Prymnesiaceae</taxon>
        <taxon>Haptolina</taxon>
    </lineage>
</organism>
<name>A0A7S3APC6_9EUKA</name>
<gene>
    <name evidence="1" type="ORF">HERI1096_LOCUS11700</name>
</gene>
<evidence type="ECO:0000313" key="1">
    <source>
        <dbReference type="EMBL" id="CAE0111040.1"/>
    </source>
</evidence>
<reference evidence="1" key="1">
    <citation type="submission" date="2021-01" db="EMBL/GenBank/DDBJ databases">
        <authorList>
            <person name="Corre E."/>
            <person name="Pelletier E."/>
            <person name="Niang G."/>
            <person name="Scheremetjew M."/>
            <person name="Finn R."/>
            <person name="Kale V."/>
            <person name="Holt S."/>
            <person name="Cochrane G."/>
            <person name="Meng A."/>
            <person name="Brown T."/>
            <person name="Cohen L."/>
        </authorList>
    </citation>
    <scope>NUCLEOTIDE SEQUENCE</scope>
    <source>
        <strain evidence="1">CCMP281</strain>
    </source>
</reference>
<dbReference type="EMBL" id="HBHX01020938">
    <property type="protein sequence ID" value="CAE0111040.1"/>
    <property type="molecule type" value="Transcribed_RNA"/>
</dbReference>